<sequence>MSGSDGISEQDLAAIEEATPISAPVVFELIRREGVEELQRPASALMMSALIAGLALGFSVLGKALLHAHLPEAPWRPLVENLGYSIGFLLVILGQMQLFTENTITAVSPCLVDPRRAVLLRLARLWGLVLVFNLIGAAAFGAALLGFEALNPPLFAALLEISRHALAPGPLETLLLGVGAGWLIAALVWMLPNAGGTGAFLIVLVTWLISLAGFSHVIAGTCEAVLLLLAGEVSLARALFGFTLPALAGNILGGTVIFTSLIWAQIRIEHARPEPEFSYERFWHRRDRP</sequence>
<dbReference type="PANTHER" id="PTHR30520:SF2">
    <property type="entry name" value="INNER MEMBRANE PROTEIN YFDC"/>
    <property type="match status" value="1"/>
</dbReference>
<dbReference type="PANTHER" id="PTHR30520">
    <property type="entry name" value="FORMATE TRANSPORTER-RELATED"/>
    <property type="match status" value="1"/>
</dbReference>
<comment type="subcellular location">
    <subcellularLocation>
        <location evidence="1">Membrane</location>
        <topology evidence="1">Multi-pass membrane protein</topology>
    </subcellularLocation>
</comment>
<evidence type="ECO:0000256" key="3">
    <source>
        <dbReference type="ARBA" id="ARBA00022989"/>
    </source>
</evidence>
<feature type="transmembrane region" description="Helical" evidence="5">
    <location>
        <begin position="125"/>
        <end position="147"/>
    </location>
</feature>
<feature type="transmembrane region" description="Helical" evidence="5">
    <location>
        <begin position="198"/>
        <end position="219"/>
    </location>
</feature>
<evidence type="ECO:0000313" key="7">
    <source>
        <dbReference type="Proteomes" id="UP000279673"/>
    </source>
</evidence>
<evidence type="ECO:0000256" key="2">
    <source>
        <dbReference type="ARBA" id="ARBA00022692"/>
    </source>
</evidence>
<evidence type="ECO:0000256" key="4">
    <source>
        <dbReference type="ARBA" id="ARBA00023136"/>
    </source>
</evidence>
<feature type="transmembrane region" description="Helical" evidence="5">
    <location>
        <begin position="173"/>
        <end position="191"/>
    </location>
</feature>
<feature type="transmembrane region" description="Helical" evidence="5">
    <location>
        <begin position="239"/>
        <end position="264"/>
    </location>
</feature>
<feature type="transmembrane region" description="Helical" evidence="5">
    <location>
        <begin position="42"/>
        <end position="62"/>
    </location>
</feature>
<dbReference type="AlphaFoldDB" id="A0A421BQH7"/>
<dbReference type="InterPro" id="IPR023271">
    <property type="entry name" value="Aquaporin-like"/>
</dbReference>
<dbReference type="GO" id="GO:0005886">
    <property type="term" value="C:plasma membrane"/>
    <property type="evidence" value="ECO:0007669"/>
    <property type="project" value="TreeGrafter"/>
</dbReference>
<dbReference type="RefSeq" id="WP_121532552.1">
    <property type="nucleotide sequence ID" value="NZ_RCHI01000006.1"/>
</dbReference>
<dbReference type="EMBL" id="RCHI01000006">
    <property type="protein sequence ID" value="RLL65209.1"/>
    <property type="molecule type" value="Genomic_DNA"/>
</dbReference>
<organism evidence="6 7">
    <name type="scientific">Paenirhodobacter hankyongi</name>
    <dbReference type="NCBI Taxonomy" id="2294033"/>
    <lineage>
        <taxon>Bacteria</taxon>
        <taxon>Pseudomonadati</taxon>
        <taxon>Pseudomonadota</taxon>
        <taxon>Alphaproteobacteria</taxon>
        <taxon>Rhodobacterales</taxon>
        <taxon>Rhodobacter group</taxon>
        <taxon>Paenirhodobacter</taxon>
    </lineage>
</organism>
<comment type="caution">
    <text evidence="6">The sequence shown here is derived from an EMBL/GenBank/DDBJ whole genome shotgun (WGS) entry which is preliminary data.</text>
</comment>
<dbReference type="InterPro" id="IPR000292">
    <property type="entry name" value="For/NO2_transpt"/>
</dbReference>
<dbReference type="GO" id="GO:0015499">
    <property type="term" value="F:formate transmembrane transporter activity"/>
    <property type="evidence" value="ECO:0007669"/>
    <property type="project" value="TreeGrafter"/>
</dbReference>
<keyword evidence="4 5" id="KW-0472">Membrane</keyword>
<evidence type="ECO:0000256" key="1">
    <source>
        <dbReference type="ARBA" id="ARBA00004141"/>
    </source>
</evidence>
<proteinExistence type="predicted"/>
<keyword evidence="2 5" id="KW-0812">Transmembrane</keyword>
<accession>A0A421BQH7</accession>
<reference evidence="6 7" key="1">
    <citation type="submission" date="2018-10" db="EMBL/GenBank/DDBJ databases">
        <title>Rhodobacter sp . BO-81.</title>
        <authorList>
            <person name="Im W.T."/>
        </authorList>
    </citation>
    <scope>NUCLEOTIDE SEQUENCE [LARGE SCALE GENOMIC DNA]</scope>
    <source>
        <strain evidence="6 7">BO-81</strain>
    </source>
</reference>
<name>A0A421BQH7_9RHOB</name>
<dbReference type="Pfam" id="PF01226">
    <property type="entry name" value="Form_Nir_trans"/>
    <property type="match status" value="1"/>
</dbReference>
<keyword evidence="3 5" id="KW-1133">Transmembrane helix</keyword>
<gene>
    <name evidence="6" type="ORF">DYS74_07735</name>
</gene>
<evidence type="ECO:0000256" key="5">
    <source>
        <dbReference type="SAM" id="Phobius"/>
    </source>
</evidence>
<evidence type="ECO:0000313" key="6">
    <source>
        <dbReference type="EMBL" id="RLL65209.1"/>
    </source>
</evidence>
<dbReference type="Proteomes" id="UP000279673">
    <property type="component" value="Unassembled WGS sequence"/>
</dbReference>
<keyword evidence="7" id="KW-1185">Reference proteome</keyword>
<protein>
    <submittedName>
        <fullName evidence="6">Formate/nitrite transporter family protein</fullName>
    </submittedName>
</protein>
<dbReference type="Gene3D" id="1.20.1080.10">
    <property type="entry name" value="Glycerol uptake facilitator protein"/>
    <property type="match status" value="1"/>
</dbReference>